<name>A0A7S1UM92_9STRA</name>
<dbReference type="AlphaFoldDB" id="A0A7S1UM92"/>
<evidence type="ECO:0000256" key="1">
    <source>
        <dbReference type="SAM" id="MobiDB-lite"/>
    </source>
</evidence>
<proteinExistence type="predicted"/>
<sequence length="100" mass="11052">MAQRIALDCKTKIERAYYNPKSGRGGFQTGDVCIHCGMSSCLVADHALQDGRACFPICSICLEAKKPAVARSGAKKRPRTVVDENNKRNAKLREERQGKQ</sequence>
<feature type="region of interest" description="Disordered" evidence="1">
    <location>
        <begin position="72"/>
        <end position="100"/>
    </location>
</feature>
<protein>
    <submittedName>
        <fullName evidence="2">Uncharacterized protein</fullName>
    </submittedName>
</protein>
<evidence type="ECO:0000313" key="2">
    <source>
        <dbReference type="EMBL" id="CAD9272529.1"/>
    </source>
</evidence>
<dbReference type="EMBL" id="HBGK01002659">
    <property type="protein sequence ID" value="CAD9272529.1"/>
    <property type="molecule type" value="Transcribed_RNA"/>
</dbReference>
<organism evidence="2">
    <name type="scientific">Grammatophora oceanica</name>
    <dbReference type="NCBI Taxonomy" id="210454"/>
    <lineage>
        <taxon>Eukaryota</taxon>
        <taxon>Sar</taxon>
        <taxon>Stramenopiles</taxon>
        <taxon>Ochrophyta</taxon>
        <taxon>Bacillariophyta</taxon>
        <taxon>Fragilariophyceae</taxon>
        <taxon>Fragilariophycidae</taxon>
        <taxon>Rhabdonematales</taxon>
        <taxon>Grammatophoraceae</taxon>
        <taxon>Grammatophora</taxon>
    </lineage>
</organism>
<accession>A0A7S1UM92</accession>
<feature type="compositionally biased region" description="Basic and acidic residues" evidence="1">
    <location>
        <begin position="80"/>
        <end position="100"/>
    </location>
</feature>
<reference evidence="2" key="1">
    <citation type="submission" date="2021-01" db="EMBL/GenBank/DDBJ databases">
        <authorList>
            <person name="Corre E."/>
            <person name="Pelletier E."/>
            <person name="Niang G."/>
            <person name="Scheremetjew M."/>
            <person name="Finn R."/>
            <person name="Kale V."/>
            <person name="Holt S."/>
            <person name="Cochrane G."/>
            <person name="Meng A."/>
            <person name="Brown T."/>
            <person name="Cohen L."/>
        </authorList>
    </citation>
    <scope>NUCLEOTIDE SEQUENCE</scope>
    <source>
        <strain evidence="2">CCMP 410</strain>
    </source>
</reference>
<gene>
    <name evidence="2" type="ORF">GOCE00092_LOCUS1436</name>
</gene>